<comment type="caution">
    <text evidence="1">The sequence shown here is derived from an EMBL/GenBank/DDBJ whole genome shotgun (WGS) entry which is preliminary data.</text>
</comment>
<reference evidence="2" key="1">
    <citation type="journal article" date="2019" name="Int. J. Syst. Evol. Microbiol.">
        <title>The Global Catalogue of Microorganisms (GCM) 10K type strain sequencing project: providing services to taxonomists for standard genome sequencing and annotation.</title>
        <authorList>
            <consortium name="The Broad Institute Genomics Platform"/>
            <consortium name="The Broad Institute Genome Sequencing Center for Infectious Disease"/>
            <person name="Wu L."/>
            <person name="Ma J."/>
        </authorList>
    </citation>
    <scope>NUCLEOTIDE SEQUENCE [LARGE SCALE GENOMIC DNA]</scope>
    <source>
        <strain evidence="2">CGMCC 1.16031</strain>
    </source>
</reference>
<proteinExistence type="predicted"/>
<dbReference type="Proteomes" id="UP001596364">
    <property type="component" value="Unassembled WGS sequence"/>
</dbReference>
<dbReference type="EMBL" id="JBHSUS010000001">
    <property type="protein sequence ID" value="MFC6440869.1"/>
    <property type="molecule type" value="Genomic_DNA"/>
</dbReference>
<keyword evidence="2" id="KW-1185">Reference proteome</keyword>
<gene>
    <name evidence="1" type="ORF">ACFP85_12010</name>
</gene>
<protein>
    <submittedName>
        <fullName evidence="1">Uncharacterized protein</fullName>
    </submittedName>
</protein>
<sequence>MNIKQFINQKAPQLAYYLKGFWEQRIPYRELDLYFWDTLEEWHQHAVRPDYPYTQKERVFWHVLHQMHFWPEDTLSNDRHLKDELSVCLQFLEDEGYYCPLDCIGIRP</sequence>
<accession>A0ABW1XQA2</accession>
<name>A0ABW1XQA2_9ALTE</name>
<dbReference type="RefSeq" id="WP_131258918.1">
    <property type="nucleotide sequence ID" value="NZ_JBHSUS010000001.1"/>
</dbReference>
<organism evidence="1 2">
    <name type="scientific">Pseudobowmanella zhangzhouensis</name>
    <dbReference type="NCBI Taxonomy" id="1537679"/>
    <lineage>
        <taxon>Bacteria</taxon>
        <taxon>Pseudomonadati</taxon>
        <taxon>Pseudomonadota</taxon>
        <taxon>Gammaproteobacteria</taxon>
        <taxon>Alteromonadales</taxon>
        <taxon>Alteromonadaceae</taxon>
    </lineage>
</organism>
<evidence type="ECO:0000313" key="2">
    <source>
        <dbReference type="Proteomes" id="UP001596364"/>
    </source>
</evidence>
<evidence type="ECO:0000313" key="1">
    <source>
        <dbReference type="EMBL" id="MFC6440869.1"/>
    </source>
</evidence>